<dbReference type="Proteomes" id="UP000182444">
    <property type="component" value="Chromosome 1E"/>
</dbReference>
<reference evidence="2 3" key="1">
    <citation type="journal article" date="2016" name="PLoS ONE">
        <title>Sequence Assembly of Yarrowia lipolytica Strain W29/CLIB89 Shows Transposable Element Diversity.</title>
        <authorList>
            <person name="Magnan C."/>
            <person name="Yu J."/>
            <person name="Chang I."/>
            <person name="Jahn E."/>
            <person name="Kanomata Y."/>
            <person name="Wu J."/>
            <person name="Zeller M."/>
            <person name="Oakes M."/>
            <person name="Baldi P."/>
            <person name="Sandmeyer S."/>
        </authorList>
    </citation>
    <scope>NUCLEOTIDE SEQUENCE [LARGE SCALE GENOMIC DNA]</scope>
    <source>
        <strain evidence="3">CLIB89(W29)</strain>
    </source>
</reference>
<dbReference type="VEuPathDB" id="FungiDB:YALI1_E01432g"/>
<dbReference type="EMBL" id="CP017557">
    <property type="protein sequence ID" value="AOW04786.1"/>
    <property type="molecule type" value="Genomic_DNA"/>
</dbReference>
<dbReference type="AlphaFoldDB" id="A0A1D8NGM4"/>
<evidence type="ECO:0000313" key="2">
    <source>
        <dbReference type="EMBL" id="AOW04786.1"/>
    </source>
</evidence>
<organism evidence="2 3">
    <name type="scientific">Yarrowia lipolytica</name>
    <name type="common">Candida lipolytica</name>
    <dbReference type="NCBI Taxonomy" id="4952"/>
    <lineage>
        <taxon>Eukaryota</taxon>
        <taxon>Fungi</taxon>
        <taxon>Dikarya</taxon>
        <taxon>Ascomycota</taxon>
        <taxon>Saccharomycotina</taxon>
        <taxon>Dipodascomycetes</taxon>
        <taxon>Dipodascales</taxon>
        <taxon>Dipodascales incertae sedis</taxon>
        <taxon>Yarrowia</taxon>
    </lineage>
</organism>
<feature type="transmembrane region" description="Helical" evidence="1">
    <location>
        <begin position="100"/>
        <end position="116"/>
    </location>
</feature>
<protein>
    <submittedName>
        <fullName evidence="2">Uncharacterized protein</fullName>
    </submittedName>
</protein>
<keyword evidence="1" id="KW-0472">Membrane</keyword>
<evidence type="ECO:0000313" key="3">
    <source>
        <dbReference type="Proteomes" id="UP000182444"/>
    </source>
</evidence>
<name>A0A1D8NGM4_YARLL</name>
<gene>
    <name evidence="2" type="ORF">YALI1_E01432g</name>
</gene>
<accession>A0A1D8NGM4</accession>
<feature type="transmembrane region" description="Helical" evidence="1">
    <location>
        <begin position="128"/>
        <end position="153"/>
    </location>
</feature>
<proteinExistence type="predicted"/>
<evidence type="ECO:0000256" key="1">
    <source>
        <dbReference type="SAM" id="Phobius"/>
    </source>
</evidence>
<dbReference type="RefSeq" id="XP_068138989.1">
    <property type="nucleotide sequence ID" value="XM_068282888.1"/>
</dbReference>
<dbReference type="GeneID" id="94583502"/>
<sequence>MSQHTRCSIVHVFLRHLPPVFDIWTGYWYTQLPQPLILPINGLIGPRSNDNVLYPRRYRRSNKKYTDDWVSTTNHFSQLRGLKDSPAIPYDPYNPRVVNLYIYYSFLVPGSLYLSLKKKQPSARSVPWFSPIIFFTPCLSVVAFGGSSAYYFLNGDHCQP</sequence>
<keyword evidence="1" id="KW-0812">Transmembrane</keyword>
<keyword evidence="1" id="KW-1133">Transmembrane helix</keyword>